<keyword evidence="1" id="KW-0175">Coiled coil</keyword>
<feature type="compositionally biased region" description="Polar residues" evidence="2">
    <location>
        <begin position="498"/>
        <end position="509"/>
    </location>
</feature>
<dbReference type="Pfam" id="PF10482">
    <property type="entry name" value="CtIP_N"/>
    <property type="match status" value="1"/>
</dbReference>
<feature type="compositionally biased region" description="Low complexity" evidence="2">
    <location>
        <begin position="356"/>
        <end position="368"/>
    </location>
</feature>
<evidence type="ECO:0000256" key="1">
    <source>
        <dbReference type="SAM" id="Coils"/>
    </source>
</evidence>
<feature type="region of interest" description="Disordered" evidence="2">
    <location>
        <begin position="133"/>
        <end position="203"/>
    </location>
</feature>
<feature type="domain" description="DNA endonuclease Ctp1 N-terminal" evidence="3">
    <location>
        <begin position="4"/>
        <end position="123"/>
    </location>
</feature>
<dbReference type="PANTHER" id="PTHR15107:SF0">
    <property type="entry name" value="DNA ENDONUCLEASE ACTIVATOR CTP1 C-TERMINAL DOMAIN-CONTAINING PROTEIN"/>
    <property type="match status" value="1"/>
</dbReference>
<feature type="compositionally biased region" description="Polar residues" evidence="2">
    <location>
        <begin position="163"/>
        <end position="181"/>
    </location>
</feature>
<gene>
    <name evidence="4" type="ORF">scyTo_0003238</name>
</gene>
<dbReference type="STRING" id="75743.A0A401PM42"/>
<accession>A0A401PM42</accession>
<sequence length="509" mass="58584">MDNFTDVWAKLKELHDQEVQGLYAKLTEINMERCLDAQRLEEMFNKNHQLREQHKIMNENVKNLENRLRAGLCDRCTVTQELARKKQQEFENSQLQSLQHISLLTNEISGLKGENKMLHQELRNLKYLLDTRQSQPYPRGSRSLSDNAISSDSSLHNKRKQSLDSAFSSLAEHQSHNQQFKPPTKESYTVPKRPPSHNLPGMPLFDLHPQRISNQLHGTIAVVHSSAGAHCIPGRNAATLQPSLKLQEQRQYEELHNWSKESRRNGHSTEQADLMRQNHAREEKNPNGLCTKTEGRVDRPLDLSDYSKNKGPSWSTDRSELSIQFESKKPRFKEPAQKKYNHDNLQSGNSQDNAHSYEPVSSVLSVEPSSKDKDETRAVSSPKSGLELSGNEDKVYKNLNIKAQYDSNSKSREPEVNPRIRMKLCTKRPRTRNGGNPSVEVHLQFLNMQPDAHPSQCETTDFQEVHRNQGIKLENERYQSRSNEVQSKKKKKKRPQDYWTSGKKTTVSL</sequence>
<comment type="caution">
    <text evidence="4">The sequence shown here is derived from an EMBL/GenBank/DDBJ whole genome shotgun (WGS) entry which is preliminary data.</text>
</comment>
<proteinExistence type="predicted"/>
<organism evidence="4 5">
    <name type="scientific">Scyliorhinus torazame</name>
    <name type="common">Cloudy catshark</name>
    <name type="synonym">Catulus torazame</name>
    <dbReference type="NCBI Taxonomy" id="75743"/>
    <lineage>
        <taxon>Eukaryota</taxon>
        <taxon>Metazoa</taxon>
        <taxon>Chordata</taxon>
        <taxon>Craniata</taxon>
        <taxon>Vertebrata</taxon>
        <taxon>Chondrichthyes</taxon>
        <taxon>Elasmobranchii</taxon>
        <taxon>Galeomorphii</taxon>
        <taxon>Galeoidea</taxon>
        <taxon>Carcharhiniformes</taxon>
        <taxon>Scyliorhinidae</taxon>
        <taxon>Scyliorhinus</taxon>
    </lineage>
</organism>
<reference evidence="4 5" key="1">
    <citation type="journal article" date="2018" name="Nat. Ecol. Evol.">
        <title>Shark genomes provide insights into elasmobranch evolution and the origin of vertebrates.</title>
        <authorList>
            <person name="Hara Y"/>
            <person name="Yamaguchi K"/>
            <person name="Onimaru K"/>
            <person name="Kadota M"/>
            <person name="Koyanagi M"/>
            <person name="Keeley SD"/>
            <person name="Tatsumi K"/>
            <person name="Tanaka K"/>
            <person name="Motone F"/>
            <person name="Kageyama Y"/>
            <person name="Nozu R"/>
            <person name="Adachi N"/>
            <person name="Nishimura O"/>
            <person name="Nakagawa R"/>
            <person name="Tanegashima C"/>
            <person name="Kiyatake I"/>
            <person name="Matsumoto R"/>
            <person name="Murakumo K"/>
            <person name="Nishida K"/>
            <person name="Terakita A"/>
            <person name="Kuratani S"/>
            <person name="Sato K"/>
            <person name="Hyodo S Kuraku.S."/>
        </authorList>
    </citation>
    <scope>NUCLEOTIDE SEQUENCE [LARGE SCALE GENOMIC DNA]</scope>
</reference>
<dbReference type="InterPro" id="IPR019518">
    <property type="entry name" value="CtIP_N"/>
</dbReference>
<evidence type="ECO:0000256" key="2">
    <source>
        <dbReference type="SAM" id="MobiDB-lite"/>
    </source>
</evidence>
<dbReference type="PANTHER" id="PTHR15107">
    <property type="entry name" value="RETINOBLASTOMA BINDING PROTEIN 8"/>
    <property type="match status" value="1"/>
</dbReference>
<feature type="compositionally biased region" description="Polar residues" evidence="2">
    <location>
        <begin position="310"/>
        <end position="325"/>
    </location>
</feature>
<evidence type="ECO:0000313" key="4">
    <source>
        <dbReference type="EMBL" id="GCB74151.1"/>
    </source>
</evidence>
<feature type="compositionally biased region" description="Basic and acidic residues" evidence="2">
    <location>
        <begin position="293"/>
        <end position="308"/>
    </location>
</feature>
<dbReference type="Proteomes" id="UP000288216">
    <property type="component" value="Unassembled WGS sequence"/>
</dbReference>
<dbReference type="InterPro" id="IPR033316">
    <property type="entry name" value="RBBP8-like"/>
</dbReference>
<evidence type="ECO:0000259" key="3">
    <source>
        <dbReference type="Pfam" id="PF10482"/>
    </source>
</evidence>
<dbReference type="OMA" id="INMERCL"/>
<name>A0A401PM42_SCYTO</name>
<feature type="compositionally biased region" description="Low complexity" evidence="2">
    <location>
        <begin position="141"/>
        <end position="154"/>
    </location>
</feature>
<feature type="region of interest" description="Disordered" evidence="2">
    <location>
        <begin position="467"/>
        <end position="509"/>
    </location>
</feature>
<feature type="compositionally biased region" description="Basic and acidic residues" evidence="2">
    <location>
        <begin position="467"/>
        <end position="479"/>
    </location>
</feature>
<feature type="compositionally biased region" description="Polar residues" evidence="2">
    <location>
        <begin position="343"/>
        <end position="354"/>
    </location>
</feature>
<keyword evidence="5" id="KW-1185">Reference proteome</keyword>
<feature type="compositionally biased region" description="Basic and acidic residues" evidence="2">
    <location>
        <begin position="326"/>
        <end position="342"/>
    </location>
</feature>
<dbReference type="GO" id="GO:0010792">
    <property type="term" value="P:DNA double-strand break processing involved in repair via single-strand annealing"/>
    <property type="evidence" value="ECO:0007669"/>
    <property type="project" value="TreeGrafter"/>
</dbReference>
<feature type="coiled-coil region" evidence="1">
    <location>
        <begin position="40"/>
        <end position="67"/>
    </location>
</feature>
<dbReference type="EMBL" id="BFAA01000869">
    <property type="protein sequence ID" value="GCB74151.1"/>
    <property type="molecule type" value="Genomic_DNA"/>
</dbReference>
<feature type="region of interest" description="Disordered" evidence="2">
    <location>
        <begin position="276"/>
        <end position="391"/>
    </location>
</feature>
<dbReference type="OrthoDB" id="5801062at2759"/>
<dbReference type="AlphaFoldDB" id="A0A401PM42"/>
<protein>
    <recommendedName>
        <fullName evidence="3">DNA endonuclease Ctp1 N-terminal domain-containing protein</fullName>
    </recommendedName>
</protein>
<evidence type="ECO:0000313" key="5">
    <source>
        <dbReference type="Proteomes" id="UP000288216"/>
    </source>
</evidence>
<dbReference type="GO" id="GO:0003684">
    <property type="term" value="F:damaged DNA binding"/>
    <property type="evidence" value="ECO:0007669"/>
    <property type="project" value="TreeGrafter"/>
</dbReference>